<comment type="subcellular location">
    <subcellularLocation>
        <location evidence="1">Membrane</location>
    </subcellularLocation>
</comment>
<dbReference type="STRING" id="340177.Cag_1677"/>
<dbReference type="eggNOG" id="COG0401">
    <property type="taxonomic scope" value="Bacteria"/>
</dbReference>
<comment type="similarity">
    <text evidence="2">Belongs to the UPF0057 (PMP3) family.</text>
</comment>
<keyword evidence="4 6" id="KW-1133">Transmembrane helix</keyword>
<evidence type="ECO:0000256" key="1">
    <source>
        <dbReference type="ARBA" id="ARBA00004370"/>
    </source>
</evidence>
<evidence type="ECO:0000256" key="4">
    <source>
        <dbReference type="ARBA" id="ARBA00022989"/>
    </source>
</evidence>
<sequence length="61" mass="6726">MIDIRRWILVFIMPPAAVLNKEAGTIMLAGLLTVAGWIPGVVFALFLMVQEMLQAKKQVTA</sequence>
<evidence type="ECO:0000256" key="5">
    <source>
        <dbReference type="ARBA" id="ARBA00023136"/>
    </source>
</evidence>
<evidence type="ECO:0000256" key="2">
    <source>
        <dbReference type="ARBA" id="ARBA00009530"/>
    </source>
</evidence>
<dbReference type="HOGENOM" id="CLU_107649_9_0_10"/>
<feature type="transmembrane region" description="Helical" evidence="6">
    <location>
        <begin position="26"/>
        <end position="49"/>
    </location>
</feature>
<protein>
    <submittedName>
        <fullName evidence="7">Ric1 protein</fullName>
    </submittedName>
</protein>
<keyword evidence="5 6" id="KW-0472">Membrane</keyword>
<reference evidence="7" key="1">
    <citation type="submission" date="2005-08" db="EMBL/GenBank/DDBJ databases">
        <title>Complete sequence of Chlorobium chlorochromatii CaD3.</title>
        <authorList>
            <person name="Copeland A."/>
            <person name="Lucas S."/>
            <person name="Lapidus A."/>
            <person name="Barry K."/>
            <person name="Detter J.C."/>
            <person name="Glavina T."/>
            <person name="Hammon N."/>
            <person name="Israni S."/>
            <person name="Pitluck S."/>
            <person name="Bryant D."/>
            <person name="Schmutz J."/>
            <person name="Larimer F."/>
            <person name="Land M."/>
            <person name="Kyrpides N."/>
            <person name="Ivanova N."/>
            <person name="Richardson P."/>
        </authorList>
    </citation>
    <scope>NUCLEOTIDE SEQUENCE [LARGE SCALE GENOMIC DNA]</scope>
    <source>
        <strain evidence="7">CaD3</strain>
    </source>
</reference>
<evidence type="ECO:0000256" key="3">
    <source>
        <dbReference type="ARBA" id="ARBA00022692"/>
    </source>
</evidence>
<gene>
    <name evidence="7" type="ordered locus">Cag_1677</name>
</gene>
<dbReference type="EMBL" id="CP000108">
    <property type="protein sequence ID" value="ABB28929.1"/>
    <property type="molecule type" value="Genomic_DNA"/>
</dbReference>
<dbReference type="InterPro" id="IPR000612">
    <property type="entry name" value="PMP3"/>
</dbReference>
<dbReference type="AlphaFoldDB" id="Q3APZ6"/>
<evidence type="ECO:0000313" key="7">
    <source>
        <dbReference type="EMBL" id="ABB28929.1"/>
    </source>
</evidence>
<proteinExistence type="inferred from homology"/>
<accession>Q3APZ6</accession>
<evidence type="ECO:0000256" key="6">
    <source>
        <dbReference type="SAM" id="Phobius"/>
    </source>
</evidence>
<dbReference type="GO" id="GO:0016020">
    <property type="term" value="C:membrane"/>
    <property type="evidence" value="ECO:0007669"/>
    <property type="project" value="UniProtKB-SubCell"/>
</dbReference>
<dbReference type="KEGG" id="cch:Cag_1677"/>
<organism evidence="7">
    <name type="scientific">Chlorobium chlorochromatii (strain CaD3)</name>
    <dbReference type="NCBI Taxonomy" id="340177"/>
    <lineage>
        <taxon>Bacteria</taxon>
        <taxon>Pseudomonadati</taxon>
        <taxon>Chlorobiota</taxon>
        <taxon>Chlorobiia</taxon>
        <taxon>Chlorobiales</taxon>
        <taxon>Chlorobiaceae</taxon>
        <taxon>Chlorobium/Pelodictyon group</taxon>
        <taxon>Chlorobium</taxon>
    </lineage>
</organism>
<keyword evidence="3 6" id="KW-0812">Transmembrane</keyword>
<dbReference type="Pfam" id="PF01679">
    <property type="entry name" value="Pmp3"/>
    <property type="match status" value="1"/>
</dbReference>
<name>Q3APZ6_CHLCH</name>